<protein>
    <submittedName>
        <fullName evidence="2">Carboxymethylenebutenolidase</fullName>
    </submittedName>
</protein>
<dbReference type="OrthoDB" id="9787933at2"/>
<evidence type="ECO:0000259" key="1">
    <source>
        <dbReference type="Pfam" id="PF01738"/>
    </source>
</evidence>
<dbReference type="PANTHER" id="PTHR47562:SF2">
    <property type="entry name" value="CARBOXYMETHYLENEBUTENOLIDASE-RELATED"/>
    <property type="match status" value="1"/>
</dbReference>
<sequence>MQIVKRNIELRVDDSLMRVYVASPKPEGKYPGIVFYSDIYQSGDAIIRLVNYLAGFGYVVAAPEIFHRIEPVGSVIEPNDLGRMRGNDDARRTLISEYDADTRAVIDFLKNDSSVIADKIGTLGFCIGGHLAFRAAFESEIQACVACYPTGIPSGKLGKGVADTIHRFEEIKGEMLLIFGTQDPHISENDRHTIINALETAKIPHQFFCYEAEHTSMRDDGYRFDAVASTSAWGEIIAFLEQKFRK</sequence>
<dbReference type="Proteomes" id="UP000276103">
    <property type="component" value="Unassembled WGS sequence"/>
</dbReference>
<dbReference type="SUPFAM" id="SSF53474">
    <property type="entry name" value="alpha/beta-Hydrolases"/>
    <property type="match status" value="1"/>
</dbReference>
<dbReference type="AlphaFoldDB" id="A0A3S1BWC0"/>
<dbReference type="InterPro" id="IPR029058">
    <property type="entry name" value="AB_hydrolase_fold"/>
</dbReference>
<name>A0A3S1BWC0_ANAVA</name>
<dbReference type="GO" id="GO:0016787">
    <property type="term" value="F:hydrolase activity"/>
    <property type="evidence" value="ECO:0007669"/>
    <property type="project" value="InterPro"/>
</dbReference>
<keyword evidence="3" id="KW-1185">Reference proteome</keyword>
<dbReference type="Gene3D" id="3.40.50.1820">
    <property type="entry name" value="alpha/beta hydrolase"/>
    <property type="match status" value="1"/>
</dbReference>
<dbReference type="Pfam" id="PF01738">
    <property type="entry name" value="DLH"/>
    <property type="match status" value="1"/>
</dbReference>
<organism evidence="2 3">
    <name type="scientific">Trichormus variabilis SAG 1403-4b</name>
    <dbReference type="NCBI Taxonomy" id="447716"/>
    <lineage>
        <taxon>Bacteria</taxon>
        <taxon>Bacillati</taxon>
        <taxon>Cyanobacteriota</taxon>
        <taxon>Cyanophyceae</taxon>
        <taxon>Nostocales</taxon>
        <taxon>Nostocaceae</taxon>
        <taxon>Trichormus</taxon>
    </lineage>
</organism>
<dbReference type="RefSeq" id="WP_127054568.1">
    <property type="nucleotide sequence ID" value="NZ_RSCM01000008.1"/>
</dbReference>
<feature type="domain" description="Dienelactone hydrolase" evidence="1">
    <location>
        <begin position="17"/>
        <end position="242"/>
    </location>
</feature>
<reference evidence="2 3" key="1">
    <citation type="journal article" date="2019" name="Genome Biol. Evol.">
        <title>Day and night: Metabolic profiles and evolutionary relationships of six axenic non-marine cyanobacteria.</title>
        <authorList>
            <person name="Will S.E."/>
            <person name="Henke P."/>
            <person name="Boedeker C."/>
            <person name="Huang S."/>
            <person name="Brinkmann H."/>
            <person name="Rohde M."/>
            <person name="Jarek M."/>
            <person name="Friedl T."/>
            <person name="Seufert S."/>
            <person name="Schumacher M."/>
            <person name="Overmann J."/>
            <person name="Neumann-Schaal M."/>
            <person name="Petersen J."/>
        </authorList>
    </citation>
    <scope>NUCLEOTIDE SEQUENCE [LARGE SCALE GENOMIC DNA]</scope>
    <source>
        <strain evidence="2 3">SAG 1403-4b</strain>
    </source>
</reference>
<proteinExistence type="predicted"/>
<dbReference type="PANTHER" id="PTHR47562">
    <property type="match status" value="1"/>
</dbReference>
<dbReference type="InterPro" id="IPR002925">
    <property type="entry name" value="Dienelactn_hydro"/>
</dbReference>
<accession>A0A3S1BWC0</accession>
<evidence type="ECO:0000313" key="2">
    <source>
        <dbReference type="EMBL" id="RUS95962.1"/>
    </source>
</evidence>
<dbReference type="EMBL" id="RSCM01000008">
    <property type="protein sequence ID" value="RUS95962.1"/>
    <property type="molecule type" value="Genomic_DNA"/>
</dbReference>
<comment type="caution">
    <text evidence="2">The sequence shown here is derived from an EMBL/GenBank/DDBJ whole genome shotgun (WGS) entry which is preliminary data.</text>
</comment>
<evidence type="ECO:0000313" key="3">
    <source>
        <dbReference type="Proteomes" id="UP000276103"/>
    </source>
</evidence>
<gene>
    <name evidence="2" type="ORF">DSM107003_26240</name>
</gene>